<keyword evidence="6" id="KW-1185">Reference proteome</keyword>
<protein>
    <recommendedName>
        <fullName evidence="2">Probable 26S proteasome regulatory subunit p27</fullName>
    </recommendedName>
</protein>
<feature type="domain" description="PDZ GRASP-type" evidence="3">
    <location>
        <begin position="101"/>
        <end position="215"/>
    </location>
</feature>
<dbReference type="InterPro" id="IPR040815">
    <property type="entry name" value="Nas2_N"/>
</dbReference>
<comment type="caution">
    <text evidence="5">The sequence shown here is derived from an EMBL/GenBank/DDBJ whole genome shotgun (WGS) entry which is preliminary data.</text>
</comment>
<keyword evidence="1" id="KW-0143">Chaperone</keyword>
<dbReference type="Proteomes" id="UP001153365">
    <property type="component" value="Unassembled WGS sequence"/>
</dbReference>
<dbReference type="PANTHER" id="PTHR12651">
    <property type="entry name" value="26S PROTEASOME NON-ATPASE REGULATORY SUBUNIT 9"/>
    <property type="match status" value="1"/>
</dbReference>
<evidence type="ECO:0000256" key="2">
    <source>
        <dbReference type="ARBA" id="ARBA00068021"/>
    </source>
</evidence>
<dbReference type="InterPro" id="IPR036034">
    <property type="entry name" value="PDZ_sf"/>
</dbReference>
<reference evidence="5" key="1">
    <citation type="submission" date="2022-06" db="EMBL/GenBank/DDBJ databases">
        <authorList>
            <consortium name="SYNGENTA / RWTH Aachen University"/>
        </authorList>
    </citation>
    <scope>NUCLEOTIDE SEQUENCE</scope>
</reference>
<dbReference type="SUPFAM" id="SSF50156">
    <property type="entry name" value="PDZ domain-like"/>
    <property type="match status" value="1"/>
</dbReference>
<evidence type="ECO:0000259" key="4">
    <source>
        <dbReference type="Pfam" id="PF18265"/>
    </source>
</evidence>
<dbReference type="Gene3D" id="6.10.140.1710">
    <property type="match status" value="1"/>
</dbReference>
<dbReference type="GO" id="GO:0005634">
    <property type="term" value="C:nucleus"/>
    <property type="evidence" value="ECO:0007669"/>
    <property type="project" value="TreeGrafter"/>
</dbReference>
<proteinExistence type="predicted"/>
<dbReference type="Gene3D" id="2.30.42.10">
    <property type="match status" value="1"/>
</dbReference>
<dbReference type="FunFam" id="2.30.42.10:FF:000107">
    <property type="entry name" value="26S proteasome non-ATPase regulatory subunit 9"/>
    <property type="match status" value="1"/>
</dbReference>
<dbReference type="GO" id="GO:0005737">
    <property type="term" value="C:cytoplasm"/>
    <property type="evidence" value="ECO:0007669"/>
    <property type="project" value="TreeGrafter"/>
</dbReference>
<dbReference type="InterPro" id="IPR024958">
    <property type="entry name" value="GRASP_PDZ"/>
</dbReference>
<evidence type="ECO:0000313" key="5">
    <source>
        <dbReference type="EMBL" id="CAH7671175.1"/>
    </source>
</evidence>
<dbReference type="Pfam" id="PF04495">
    <property type="entry name" value="GRASP55_65"/>
    <property type="match status" value="1"/>
</dbReference>
<evidence type="ECO:0000256" key="1">
    <source>
        <dbReference type="ARBA" id="ARBA00023186"/>
    </source>
</evidence>
<dbReference type="PANTHER" id="PTHR12651:SF1">
    <property type="entry name" value="26S PROTEASOME NON-ATPASE REGULATORY SUBUNIT 9"/>
    <property type="match status" value="1"/>
</dbReference>
<sequence>MCTENDDEDVLKRKDRFESLNQRKLEIEREISDEYDFLRSDGIDLKESLIDSQGFPRNDTVSDLTTIRLSRVKLIRLKNDLRSTMDEISSILQLIIPPSQSNLNSSSSSSGLAVGVGLSKESNFRPFARVDVVFEGSPAEMTGLMVGDQIVRFGELNAENHDRLGRLSKLVEENLDRELRLVWIRLDEDGRRKILSKGLIPRSGWGGRGLIGCHVVPI</sequence>
<organism evidence="5 6">
    <name type="scientific">Phakopsora pachyrhizi</name>
    <name type="common">Asian soybean rust disease fungus</name>
    <dbReference type="NCBI Taxonomy" id="170000"/>
    <lineage>
        <taxon>Eukaryota</taxon>
        <taxon>Fungi</taxon>
        <taxon>Dikarya</taxon>
        <taxon>Basidiomycota</taxon>
        <taxon>Pucciniomycotina</taxon>
        <taxon>Pucciniomycetes</taxon>
        <taxon>Pucciniales</taxon>
        <taxon>Phakopsoraceae</taxon>
        <taxon>Phakopsora</taxon>
    </lineage>
</organism>
<gene>
    <name evidence="5" type="ORF">PPACK8108_LOCUS5933</name>
</gene>
<dbReference type="InterPro" id="IPR035269">
    <property type="entry name" value="PSMD9"/>
</dbReference>
<dbReference type="Pfam" id="PF18265">
    <property type="entry name" value="Nas2_N"/>
    <property type="match status" value="1"/>
</dbReference>
<name>A0AAV0AR68_PHAPC</name>
<evidence type="ECO:0000259" key="3">
    <source>
        <dbReference type="Pfam" id="PF04495"/>
    </source>
</evidence>
<accession>A0AAV0AR68</accession>
<dbReference type="GO" id="GO:0070682">
    <property type="term" value="P:proteasome regulatory particle assembly"/>
    <property type="evidence" value="ECO:0007669"/>
    <property type="project" value="InterPro"/>
</dbReference>
<evidence type="ECO:0000313" key="6">
    <source>
        <dbReference type="Proteomes" id="UP001153365"/>
    </source>
</evidence>
<dbReference type="AlphaFoldDB" id="A0AAV0AR68"/>
<dbReference type="EMBL" id="CALTRL010001148">
    <property type="protein sequence ID" value="CAH7671175.1"/>
    <property type="molecule type" value="Genomic_DNA"/>
</dbReference>
<feature type="domain" description="Nas2 N-terminal" evidence="4">
    <location>
        <begin position="18"/>
        <end position="92"/>
    </location>
</feature>